<dbReference type="PANTHER" id="PTHR43003">
    <property type="entry name" value="DNA-3-METHYLADENINE GLYCOSYLASE"/>
    <property type="match status" value="1"/>
</dbReference>
<dbReference type="InterPro" id="IPR003265">
    <property type="entry name" value="HhH-GPD_domain"/>
</dbReference>
<dbReference type="Pfam" id="PF00730">
    <property type="entry name" value="HhH-GPD"/>
    <property type="match status" value="1"/>
</dbReference>
<dbReference type="GO" id="GO:0006307">
    <property type="term" value="P:DNA alkylation repair"/>
    <property type="evidence" value="ECO:0007669"/>
    <property type="project" value="TreeGrafter"/>
</dbReference>
<dbReference type="SUPFAM" id="SSF48150">
    <property type="entry name" value="DNA-glycosylase"/>
    <property type="match status" value="1"/>
</dbReference>
<proteinExistence type="predicted"/>
<feature type="domain" description="HhH-GPD" evidence="3">
    <location>
        <begin position="52"/>
        <end position="203"/>
    </location>
</feature>
<dbReference type="Gene3D" id="1.10.1670.40">
    <property type="match status" value="1"/>
</dbReference>
<name>A0A382QYU0_9ZZZZ</name>
<evidence type="ECO:0000259" key="3">
    <source>
        <dbReference type="SMART" id="SM00478"/>
    </source>
</evidence>
<keyword evidence="1" id="KW-0227">DNA damage</keyword>
<keyword evidence="2" id="KW-0234">DNA repair</keyword>
<dbReference type="Gene3D" id="1.10.340.30">
    <property type="entry name" value="Hypothetical protein, domain 2"/>
    <property type="match status" value="1"/>
</dbReference>
<dbReference type="GO" id="GO:0008725">
    <property type="term" value="F:DNA-3-methyladenine glycosylase activity"/>
    <property type="evidence" value="ECO:0007669"/>
    <property type="project" value="TreeGrafter"/>
</dbReference>
<dbReference type="InterPro" id="IPR051912">
    <property type="entry name" value="Alkylbase_DNA_Glycosylase/TA"/>
</dbReference>
<protein>
    <recommendedName>
        <fullName evidence="3">HhH-GPD domain-containing protein</fullName>
    </recommendedName>
</protein>
<evidence type="ECO:0000256" key="2">
    <source>
        <dbReference type="ARBA" id="ARBA00023204"/>
    </source>
</evidence>
<dbReference type="GO" id="GO:0032993">
    <property type="term" value="C:protein-DNA complex"/>
    <property type="evidence" value="ECO:0007669"/>
    <property type="project" value="TreeGrafter"/>
</dbReference>
<dbReference type="GO" id="GO:0006285">
    <property type="term" value="P:base-excision repair, AP site formation"/>
    <property type="evidence" value="ECO:0007669"/>
    <property type="project" value="TreeGrafter"/>
</dbReference>
<dbReference type="PANTHER" id="PTHR43003:SF5">
    <property type="entry name" value="DNA-3-METHYLADENINE GLYCOSYLASE"/>
    <property type="match status" value="1"/>
</dbReference>
<dbReference type="AlphaFoldDB" id="A0A382QYU0"/>
<dbReference type="GO" id="GO:0032131">
    <property type="term" value="F:alkylated DNA binding"/>
    <property type="evidence" value="ECO:0007669"/>
    <property type="project" value="TreeGrafter"/>
</dbReference>
<accession>A0A382QYU0</accession>
<dbReference type="InterPro" id="IPR011257">
    <property type="entry name" value="DNA_glycosylase"/>
</dbReference>
<dbReference type="GO" id="GO:0043916">
    <property type="term" value="F:DNA-7-methylguanine glycosylase activity"/>
    <property type="evidence" value="ECO:0007669"/>
    <property type="project" value="TreeGrafter"/>
</dbReference>
<dbReference type="SMART" id="SM00478">
    <property type="entry name" value="ENDO3c"/>
    <property type="match status" value="1"/>
</dbReference>
<dbReference type="GO" id="GO:0005737">
    <property type="term" value="C:cytoplasm"/>
    <property type="evidence" value="ECO:0007669"/>
    <property type="project" value="TreeGrafter"/>
</dbReference>
<gene>
    <name evidence="4" type="ORF">METZ01_LOCUS342944</name>
</gene>
<organism evidence="4">
    <name type="scientific">marine metagenome</name>
    <dbReference type="NCBI Taxonomy" id="408172"/>
    <lineage>
        <taxon>unclassified sequences</taxon>
        <taxon>metagenomes</taxon>
        <taxon>ecological metagenomes</taxon>
    </lineage>
</organism>
<evidence type="ECO:0000256" key="1">
    <source>
        <dbReference type="ARBA" id="ARBA00022763"/>
    </source>
</evidence>
<sequence>MNQDINNESLKEALAYLSQTDPDLEKILKMKKNQIIRFKRPSGFIGLINLVVEQQLSVASAKAIFERLKRAIVPFTPKNFLLIENKVFKSVGLSQQKINYCQGIAKACFAKELDFLALKKMSNYQVEEKLMELKGVGPWTAQCYLLGCMGRIDAWPSSDLGLQVAIQRLKNLKKRPQRLTIDEIAEPWKPYRSVAALILWSSYD</sequence>
<reference evidence="4" key="1">
    <citation type="submission" date="2018-05" db="EMBL/GenBank/DDBJ databases">
        <authorList>
            <person name="Lanie J.A."/>
            <person name="Ng W.-L."/>
            <person name="Kazmierczak K.M."/>
            <person name="Andrzejewski T.M."/>
            <person name="Davidsen T.M."/>
            <person name="Wayne K.J."/>
            <person name="Tettelin H."/>
            <person name="Glass J.I."/>
            <person name="Rusch D."/>
            <person name="Podicherti R."/>
            <person name="Tsui H.-C.T."/>
            <person name="Winkler M.E."/>
        </authorList>
    </citation>
    <scope>NUCLEOTIDE SEQUENCE</scope>
</reference>
<dbReference type="EMBL" id="UINC01117576">
    <property type="protein sequence ID" value="SVC90090.1"/>
    <property type="molecule type" value="Genomic_DNA"/>
</dbReference>
<dbReference type="CDD" id="cd00056">
    <property type="entry name" value="ENDO3c"/>
    <property type="match status" value="1"/>
</dbReference>
<evidence type="ECO:0000313" key="4">
    <source>
        <dbReference type="EMBL" id="SVC90090.1"/>
    </source>
</evidence>